<dbReference type="Pfam" id="PF00083">
    <property type="entry name" value="Sugar_tr"/>
    <property type="match status" value="1"/>
</dbReference>
<organism evidence="10 11">
    <name type="scientific">Cinchona calisaya</name>
    <dbReference type="NCBI Taxonomy" id="153742"/>
    <lineage>
        <taxon>Eukaryota</taxon>
        <taxon>Viridiplantae</taxon>
        <taxon>Streptophyta</taxon>
        <taxon>Embryophyta</taxon>
        <taxon>Tracheophyta</taxon>
        <taxon>Spermatophyta</taxon>
        <taxon>Magnoliopsida</taxon>
        <taxon>eudicotyledons</taxon>
        <taxon>Gunneridae</taxon>
        <taxon>Pentapetalae</taxon>
        <taxon>asterids</taxon>
        <taxon>lamiids</taxon>
        <taxon>Gentianales</taxon>
        <taxon>Rubiaceae</taxon>
        <taxon>Cinchonoideae</taxon>
        <taxon>Cinchoneae</taxon>
        <taxon>Cinchona</taxon>
    </lineage>
</organism>
<evidence type="ECO:0000256" key="2">
    <source>
        <dbReference type="ARBA" id="ARBA00010992"/>
    </source>
</evidence>
<dbReference type="InterPro" id="IPR036259">
    <property type="entry name" value="MFS_trans_sf"/>
</dbReference>
<dbReference type="InterPro" id="IPR005828">
    <property type="entry name" value="MFS_sugar_transport-like"/>
</dbReference>
<feature type="domain" description="Major facilitator superfamily (MFS) profile" evidence="9">
    <location>
        <begin position="1"/>
        <end position="203"/>
    </location>
</feature>
<comment type="subcellular location">
    <subcellularLocation>
        <location evidence="1">Membrane</location>
        <topology evidence="1">Multi-pass membrane protein</topology>
    </subcellularLocation>
</comment>
<dbReference type="PROSITE" id="PS00217">
    <property type="entry name" value="SUGAR_TRANSPORT_2"/>
    <property type="match status" value="1"/>
</dbReference>
<comment type="similarity">
    <text evidence="2">Belongs to the major facilitator superfamily. Sugar transporter (TC 2.A.1.1) family.</text>
</comment>
<feature type="transmembrane region" description="Helical" evidence="8">
    <location>
        <begin position="51"/>
        <end position="70"/>
    </location>
</feature>
<feature type="transmembrane region" description="Helical" evidence="8">
    <location>
        <begin position="119"/>
        <end position="144"/>
    </location>
</feature>
<dbReference type="PANTHER" id="PTHR23500">
    <property type="entry name" value="SOLUTE CARRIER FAMILY 2, FACILITATED GLUCOSE TRANSPORTER"/>
    <property type="match status" value="1"/>
</dbReference>
<evidence type="ECO:0000256" key="6">
    <source>
        <dbReference type="ARBA" id="ARBA00023136"/>
    </source>
</evidence>
<keyword evidence="3" id="KW-0813">Transport</keyword>
<dbReference type="EMBL" id="JBJUIK010000003">
    <property type="protein sequence ID" value="KAL3533825.1"/>
    <property type="molecule type" value="Genomic_DNA"/>
</dbReference>
<sequence length="203" mass="22498">MVILFYFLGASTAGPTANWICYRYTLVLAAAIFFVGSILMAFAADYAFLMVGHFVGGIGVGYALTVSPVFTTEISPDSSRGFLTSLPEVVFNVVFSIGIGPIAWVYSSEVFPMRLRAQGCSMAAAVNIFTGGIVLLSFQLLLLFNRIDLGGVFFLHTGIAIVRWIFFYLFLPETKGTSIEEMETLFDGLWKFCKYRIGKFCEW</sequence>
<keyword evidence="5 8" id="KW-1133">Transmembrane helix</keyword>
<comment type="caution">
    <text evidence="10">The sequence shown here is derived from an EMBL/GenBank/DDBJ whole genome shotgun (WGS) entry which is preliminary data.</text>
</comment>
<reference evidence="10 11" key="1">
    <citation type="submission" date="2024-11" db="EMBL/GenBank/DDBJ databases">
        <title>A near-complete genome assembly of Cinchona calisaya.</title>
        <authorList>
            <person name="Lian D.C."/>
            <person name="Zhao X.W."/>
            <person name="Wei L."/>
        </authorList>
    </citation>
    <scope>NUCLEOTIDE SEQUENCE [LARGE SCALE GENOMIC DNA]</scope>
    <source>
        <tissue evidence="10">Nenye</tissue>
    </source>
</reference>
<feature type="transmembrane region" description="Helical" evidence="8">
    <location>
        <begin position="150"/>
        <end position="171"/>
    </location>
</feature>
<evidence type="ECO:0000256" key="1">
    <source>
        <dbReference type="ARBA" id="ARBA00004141"/>
    </source>
</evidence>
<dbReference type="PANTHER" id="PTHR23500:SF17">
    <property type="entry name" value="POLYOL TRANSPORTER 2-RELATED"/>
    <property type="match status" value="1"/>
</dbReference>
<evidence type="ECO:0000256" key="3">
    <source>
        <dbReference type="ARBA" id="ARBA00022448"/>
    </source>
</evidence>
<evidence type="ECO:0000313" key="11">
    <source>
        <dbReference type="Proteomes" id="UP001630127"/>
    </source>
</evidence>
<dbReference type="SUPFAM" id="SSF103473">
    <property type="entry name" value="MFS general substrate transporter"/>
    <property type="match status" value="2"/>
</dbReference>
<evidence type="ECO:0000256" key="5">
    <source>
        <dbReference type="ARBA" id="ARBA00022989"/>
    </source>
</evidence>
<protein>
    <recommendedName>
        <fullName evidence="9">Major facilitator superfamily (MFS) profile domain-containing protein</fullName>
    </recommendedName>
</protein>
<evidence type="ECO:0000256" key="7">
    <source>
        <dbReference type="ARBA" id="ARBA00044504"/>
    </source>
</evidence>
<name>A0ABD3ARN4_9GENT</name>
<keyword evidence="4 8" id="KW-0812">Transmembrane</keyword>
<evidence type="ECO:0000256" key="8">
    <source>
        <dbReference type="SAM" id="Phobius"/>
    </source>
</evidence>
<dbReference type="GO" id="GO:0016020">
    <property type="term" value="C:membrane"/>
    <property type="evidence" value="ECO:0007669"/>
    <property type="project" value="UniProtKB-SubCell"/>
</dbReference>
<dbReference type="Gene3D" id="1.20.1250.20">
    <property type="entry name" value="MFS general substrate transporter like domains"/>
    <property type="match status" value="2"/>
</dbReference>
<dbReference type="AlphaFoldDB" id="A0ABD3ARN4"/>
<dbReference type="PROSITE" id="PS50850">
    <property type="entry name" value="MFS"/>
    <property type="match status" value="1"/>
</dbReference>
<dbReference type="Proteomes" id="UP001630127">
    <property type="component" value="Unassembled WGS sequence"/>
</dbReference>
<comment type="similarity">
    <text evidence="7">Belongs to the major facilitator superfamily. Phosphate:H(+) symporter (TC 2.A.1.9) family.</text>
</comment>
<gene>
    <name evidence="10" type="ORF">ACH5RR_007346</name>
</gene>
<evidence type="ECO:0000259" key="9">
    <source>
        <dbReference type="PROSITE" id="PS50850"/>
    </source>
</evidence>
<dbReference type="InterPro" id="IPR045262">
    <property type="entry name" value="STP/PLT_plant"/>
</dbReference>
<accession>A0ABD3ARN4</accession>
<proteinExistence type="inferred from homology"/>
<dbReference type="InterPro" id="IPR005829">
    <property type="entry name" value="Sugar_transporter_CS"/>
</dbReference>
<evidence type="ECO:0000256" key="4">
    <source>
        <dbReference type="ARBA" id="ARBA00022692"/>
    </source>
</evidence>
<feature type="transmembrane region" description="Helical" evidence="8">
    <location>
        <begin position="90"/>
        <end position="107"/>
    </location>
</feature>
<evidence type="ECO:0000313" key="10">
    <source>
        <dbReference type="EMBL" id="KAL3533825.1"/>
    </source>
</evidence>
<dbReference type="InterPro" id="IPR020846">
    <property type="entry name" value="MFS_dom"/>
</dbReference>
<feature type="transmembrane region" description="Helical" evidence="8">
    <location>
        <begin position="23"/>
        <end position="44"/>
    </location>
</feature>
<keyword evidence="11" id="KW-1185">Reference proteome</keyword>
<keyword evidence="6 8" id="KW-0472">Membrane</keyword>